<dbReference type="PANTHER" id="PTHR11937">
    <property type="entry name" value="ACTIN"/>
    <property type="match status" value="1"/>
</dbReference>
<evidence type="ECO:0000313" key="4">
    <source>
        <dbReference type="Proteomes" id="UP000308199"/>
    </source>
</evidence>
<dbReference type="Pfam" id="PF00022">
    <property type="entry name" value="Actin"/>
    <property type="match status" value="1"/>
</dbReference>
<evidence type="ECO:0000313" key="3">
    <source>
        <dbReference type="EMBL" id="THH11359.1"/>
    </source>
</evidence>
<dbReference type="InterPro" id="IPR043129">
    <property type="entry name" value="ATPase_NBD"/>
</dbReference>
<dbReference type="OrthoDB" id="7340501at2759"/>
<dbReference type="Gene3D" id="3.30.420.40">
    <property type="match status" value="2"/>
</dbReference>
<protein>
    <recommendedName>
        <fullName evidence="5">Actin-related protein 5</fullName>
    </recommendedName>
</protein>
<dbReference type="InterPro" id="IPR004000">
    <property type="entry name" value="Actin"/>
</dbReference>
<evidence type="ECO:0000256" key="1">
    <source>
        <dbReference type="RuleBase" id="RU000487"/>
    </source>
</evidence>
<comment type="caution">
    <text evidence="3">The sequence shown here is derived from an EMBL/GenBank/DDBJ whole genome shotgun (WGS) entry which is preliminary data.</text>
</comment>
<dbReference type="SMART" id="SM00268">
    <property type="entry name" value="ACTIN"/>
    <property type="match status" value="1"/>
</dbReference>
<feature type="compositionally biased region" description="Basic and acidic residues" evidence="2">
    <location>
        <begin position="506"/>
        <end position="517"/>
    </location>
</feature>
<feature type="compositionally biased region" description="Acidic residues" evidence="2">
    <location>
        <begin position="403"/>
        <end position="412"/>
    </location>
</feature>
<dbReference type="EMBL" id="SGPK01000015">
    <property type="protein sequence ID" value="THH11359.1"/>
    <property type="molecule type" value="Genomic_DNA"/>
</dbReference>
<feature type="compositionally biased region" description="Basic and acidic residues" evidence="2">
    <location>
        <begin position="426"/>
        <end position="456"/>
    </location>
</feature>
<name>A0A4S4LHI6_9AGAM</name>
<keyword evidence="4" id="KW-1185">Reference proteome</keyword>
<feature type="compositionally biased region" description="Acidic residues" evidence="2">
    <location>
        <begin position="387"/>
        <end position="396"/>
    </location>
</feature>
<feature type="region of interest" description="Disordered" evidence="2">
    <location>
        <begin position="472"/>
        <end position="517"/>
    </location>
</feature>
<gene>
    <name evidence="3" type="ORF">EW145_g709</name>
</gene>
<reference evidence="3 4" key="1">
    <citation type="submission" date="2019-02" db="EMBL/GenBank/DDBJ databases">
        <title>Genome sequencing of the rare red list fungi Phellinidium pouzarii.</title>
        <authorList>
            <person name="Buettner E."/>
            <person name="Kellner H."/>
        </authorList>
    </citation>
    <scope>NUCLEOTIDE SEQUENCE [LARGE SCALE GENOMIC DNA]</scope>
    <source>
        <strain evidence="3 4">DSM 108285</strain>
    </source>
</reference>
<dbReference type="SUPFAM" id="SSF53067">
    <property type="entry name" value="Actin-like ATPase domain"/>
    <property type="match status" value="2"/>
</dbReference>
<evidence type="ECO:0008006" key="5">
    <source>
        <dbReference type="Google" id="ProtNLM"/>
    </source>
</evidence>
<organism evidence="3 4">
    <name type="scientific">Phellinidium pouzarii</name>
    <dbReference type="NCBI Taxonomy" id="167371"/>
    <lineage>
        <taxon>Eukaryota</taxon>
        <taxon>Fungi</taxon>
        <taxon>Dikarya</taxon>
        <taxon>Basidiomycota</taxon>
        <taxon>Agaricomycotina</taxon>
        <taxon>Agaricomycetes</taxon>
        <taxon>Hymenochaetales</taxon>
        <taxon>Hymenochaetaceae</taxon>
        <taxon>Phellinidium</taxon>
    </lineage>
</organism>
<proteinExistence type="inferred from homology"/>
<dbReference type="Proteomes" id="UP000308199">
    <property type="component" value="Unassembled WGS sequence"/>
</dbReference>
<evidence type="ECO:0000256" key="2">
    <source>
        <dbReference type="SAM" id="MobiDB-lite"/>
    </source>
</evidence>
<comment type="similarity">
    <text evidence="1">Belongs to the actin family.</text>
</comment>
<dbReference type="AlphaFoldDB" id="A0A4S4LHI6"/>
<sequence length="517" mass="59350">MADALNIVHIPALPLPKPLQQSDYTPFKGHQTPVIIDNGSSTLRYGFARDDPVSRGARRDPYTGPNVVSRFKDRKSNKPVLIFGEGVEFDSGARAQARTPWEGDVLLNFDALENALDYAFTHLNIDDTESVDHSVLMSERLCSPLHSRALTSELMFELYGVPRLLYCIDSVMSFYHNNLPVENAPFTSDGLVISFNTASTSVIPILSGKGILSHCKRIPWGASQATDYLQKLVHLKYPTFPARITSPQMTWIFQNTCGFSADYIALLRRLDDPLQLRAHECVVQFPYSVPLENEKTEEELARAAERRRMQGKKLQEIAAAKRAEKLADMEEWLQHLTSVLELRDTSSKEEWKKTLSLQNYQNDAELENDIKKAEKEVNKRRKRDSADGDDQEEEEPSFPLLDTPDEELDEEAMKEKRKQKMMKAGWEARVRMRREKERERDEKDAEERRELEERERDLGGWAERLRKEHDATMLRIKERSRRKAAMSDRKSAVAQARMKSIASLAADDRVPKKKTEN</sequence>
<feature type="region of interest" description="Disordered" evidence="2">
    <location>
        <begin position="376"/>
        <end position="456"/>
    </location>
</feature>
<dbReference type="Gene3D" id="3.90.640.10">
    <property type="entry name" value="Actin, Chain A, domain 4"/>
    <property type="match status" value="1"/>
</dbReference>
<accession>A0A4S4LHI6</accession>